<dbReference type="PANTHER" id="PTHR37038">
    <property type="entry name" value="TRANSCRIPTIONAL REGULATOR-RELATED"/>
    <property type="match status" value="1"/>
</dbReference>
<dbReference type="Gene3D" id="1.25.40.400">
    <property type="match status" value="1"/>
</dbReference>
<dbReference type="SUPFAM" id="SSF48452">
    <property type="entry name" value="TPR-like"/>
    <property type="match status" value="1"/>
</dbReference>
<name>A0A166JCS9_LACLC</name>
<accession>A0A166JCS9</accession>
<dbReference type="InterPro" id="IPR053163">
    <property type="entry name" value="HTH-type_regulator_Rgg"/>
</dbReference>
<dbReference type="SUPFAM" id="SSF47413">
    <property type="entry name" value="lambda repressor-like DNA-binding domains"/>
    <property type="match status" value="1"/>
</dbReference>
<proteinExistence type="predicted"/>
<dbReference type="InterPro" id="IPR001387">
    <property type="entry name" value="Cro/C1-type_HTH"/>
</dbReference>
<dbReference type="NCBIfam" id="TIGR01716">
    <property type="entry name" value="RGG_Cterm"/>
    <property type="match status" value="1"/>
</dbReference>
<dbReference type="EMBL" id="LIYF01000023">
    <property type="protein sequence ID" value="KZK06011.1"/>
    <property type="molecule type" value="Genomic_DNA"/>
</dbReference>
<evidence type="ECO:0000259" key="1">
    <source>
        <dbReference type="PROSITE" id="PS50943"/>
    </source>
</evidence>
<sequence>MDTSFGQAEKKLRISRNIEPKEMAGDMISYQQILKFEKGQTMISAEKLIYLLEFLNISLDEYERARHAIYGDSEIFYNQRIERALHHKDKAKLRVLLKETKEYMEEFPHNFHYFINMIEIKVALLKLNVRLKIPQKEIIKLSRHLLMIKEWTISDILIFSNCMEIFNESQLKELVSRMLYPESRYLFSPQTQSKMNLSLLKVINIFIKRKDYSQICELFSYLDEHIQSDLSTSERALLAYNKNLFDYCQAPSIKQLMKLKQFVSTFELLGCYDIANVIAEEINHYQVNFLS</sequence>
<comment type="caution">
    <text evidence="2">The sequence shown here is derived from an EMBL/GenBank/DDBJ whole genome shotgun (WGS) entry which is preliminary data.</text>
</comment>
<dbReference type="PANTHER" id="PTHR37038:SF12">
    <property type="entry name" value="TRANSCRIPTIONAL REGULATOR"/>
    <property type="match status" value="1"/>
</dbReference>
<dbReference type="GO" id="GO:0003677">
    <property type="term" value="F:DNA binding"/>
    <property type="evidence" value="ECO:0007669"/>
    <property type="project" value="InterPro"/>
</dbReference>
<dbReference type="Pfam" id="PF21259">
    <property type="entry name" value="Rgg_C"/>
    <property type="match status" value="1"/>
</dbReference>
<dbReference type="RefSeq" id="WP_063281941.1">
    <property type="nucleotide sequence ID" value="NZ_LIYF01000023.1"/>
</dbReference>
<dbReference type="PATRIC" id="fig|1359.32.peg.1023"/>
<gene>
    <name evidence="2" type="ORF">AB996_1576</name>
</gene>
<dbReference type="Pfam" id="PF01381">
    <property type="entry name" value="HTH_3"/>
    <property type="match status" value="1"/>
</dbReference>
<evidence type="ECO:0000313" key="2">
    <source>
        <dbReference type="EMBL" id="KZK06011.1"/>
    </source>
</evidence>
<dbReference type="Proteomes" id="UP000076519">
    <property type="component" value="Unassembled WGS sequence"/>
</dbReference>
<protein>
    <submittedName>
        <fullName evidence="2">Positive transcriptional regulator MutR family</fullName>
    </submittedName>
</protein>
<dbReference type="InterPro" id="IPR010057">
    <property type="entry name" value="Transcription_activator_Rgg_C"/>
</dbReference>
<dbReference type="Gene3D" id="1.10.260.40">
    <property type="entry name" value="lambda repressor-like DNA-binding domains"/>
    <property type="match status" value="1"/>
</dbReference>
<feature type="domain" description="HTH cro/C1-type" evidence="1">
    <location>
        <begin position="28"/>
        <end position="62"/>
    </location>
</feature>
<dbReference type="SMART" id="SM00530">
    <property type="entry name" value="HTH_XRE"/>
    <property type="match status" value="1"/>
</dbReference>
<reference evidence="2 3" key="1">
    <citation type="submission" date="2015-08" db="EMBL/GenBank/DDBJ databases">
        <title>Draft Genome Sequences of 11 Lactococcus lactis subspecies cremoris strains.</title>
        <authorList>
            <person name="Wels M."/>
            <person name="Backus L."/>
            <person name="Boekhorst J."/>
            <person name="Dijkstra A."/>
            <person name="Beerthuizen M."/>
            <person name="Siezen R."/>
            <person name="Bachmann H."/>
            <person name="Van Hijum S."/>
        </authorList>
    </citation>
    <scope>NUCLEOTIDE SEQUENCE [LARGE SCALE GENOMIC DNA]</scope>
    <source>
        <strain evidence="2 3">KW10</strain>
    </source>
</reference>
<dbReference type="AlphaFoldDB" id="A0A166JCS9"/>
<dbReference type="InterPro" id="IPR010982">
    <property type="entry name" value="Lambda_DNA-bd_dom_sf"/>
</dbReference>
<dbReference type="InterPro" id="IPR011990">
    <property type="entry name" value="TPR-like_helical_dom_sf"/>
</dbReference>
<evidence type="ECO:0000313" key="3">
    <source>
        <dbReference type="Proteomes" id="UP000076519"/>
    </source>
</evidence>
<dbReference type="PROSITE" id="PS50943">
    <property type="entry name" value="HTH_CROC1"/>
    <property type="match status" value="1"/>
</dbReference>
<organism evidence="2 3">
    <name type="scientific">Lactococcus lactis subsp. cremoris</name>
    <name type="common">Streptococcus cremoris</name>
    <dbReference type="NCBI Taxonomy" id="1359"/>
    <lineage>
        <taxon>Bacteria</taxon>
        <taxon>Bacillati</taxon>
        <taxon>Bacillota</taxon>
        <taxon>Bacilli</taxon>
        <taxon>Lactobacillales</taxon>
        <taxon>Streptococcaceae</taxon>
        <taxon>Lactococcus</taxon>
    </lineage>
</organism>